<comment type="caution">
    <text evidence="1">The sequence shown here is derived from an EMBL/GenBank/DDBJ whole genome shotgun (WGS) entry which is preliminary data.</text>
</comment>
<name>A0A0V8EBZ2_LACLL</name>
<dbReference type="EMBL" id="LKLU01000004">
    <property type="protein sequence ID" value="KSU23367.1"/>
    <property type="molecule type" value="Genomic_DNA"/>
</dbReference>
<proteinExistence type="predicted"/>
<evidence type="ECO:0000313" key="2">
    <source>
        <dbReference type="Proteomes" id="UP000053719"/>
    </source>
</evidence>
<gene>
    <name evidence="1" type="ORF">M20_0152</name>
</gene>
<dbReference type="AlphaFoldDB" id="A0A0V8EBZ2"/>
<organism evidence="1 2">
    <name type="scientific">Lactococcus lactis subsp. lactis</name>
    <name type="common">Streptococcus lactis</name>
    <dbReference type="NCBI Taxonomy" id="1360"/>
    <lineage>
        <taxon>Bacteria</taxon>
        <taxon>Bacillati</taxon>
        <taxon>Bacillota</taxon>
        <taxon>Bacilli</taxon>
        <taxon>Lactobacillales</taxon>
        <taxon>Streptococcaceae</taxon>
        <taxon>Lactococcus</taxon>
    </lineage>
</organism>
<dbReference type="Proteomes" id="UP000053719">
    <property type="component" value="Unassembled WGS sequence"/>
</dbReference>
<dbReference type="PATRIC" id="fig|1360.114.peg.1111"/>
<evidence type="ECO:0000313" key="1">
    <source>
        <dbReference type="EMBL" id="KSU23367.1"/>
    </source>
</evidence>
<accession>A0A0V8EBZ2</accession>
<protein>
    <submittedName>
        <fullName evidence="1">Uncharacterized protein</fullName>
    </submittedName>
</protein>
<sequence>MIHKEHNLLEDELKSLEKEYEIRRKGIYKKYETKPVFKMERIK</sequence>
<reference evidence="2" key="1">
    <citation type="submission" date="2015-10" db="EMBL/GenBank/DDBJ databases">
        <title>Draft Genome Sequences of 11 Lactococcus lactis subspecies cremoris strains.</title>
        <authorList>
            <person name="Wels M."/>
            <person name="Backus L."/>
            <person name="Boekhorst J."/>
            <person name="Dijkstra A."/>
            <person name="Beerthuizen M."/>
            <person name="Kelly W."/>
            <person name="Siezen R."/>
            <person name="Bachmann H."/>
            <person name="Van Hijum S."/>
        </authorList>
    </citation>
    <scope>NUCLEOTIDE SEQUENCE [LARGE SCALE GENOMIC DNA]</scope>
    <source>
        <strain evidence="2">M20</strain>
    </source>
</reference>